<evidence type="ECO:0000313" key="2">
    <source>
        <dbReference type="EMBL" id="QHQ60252.1"/>
    </source>
</evidence>
<dbReference type="InterPro" id="IPR010001">
    <property type="entry name" value="BofA"/>
</dbReference>
<dbReference type="RefSeq" id="WP_161837088.1">
    <property type="nucleotide sequence ID" value="NZ_CP048000.1"/>
</dbReference>
<organism evidence="2 3">
    <name type="scientific">Anaerocolumna sedimenticola</name>
    <dbReference type="NCBI Taxonomy" id="2696063"/>
    <lineage>
        <taxon>Bacteria</taxon>
        <taxon>Bacillati</taxon>
        <taxon>Bacillota</taxon>
        <taxon>Clostridia</taxon>
        <taxon>Lachnospirales</taxon>
        <taxon>Lachnospiraceae</taxon>
        <taxon>Anaerocolumna</taxon>
    </lineage>
</organism>
<dbReference type="EMBL" id="CP048000">
    <property type="protein sequence ID" value="QHQ60252.1"/>
    <property type="molecule type" value="Genomic_DNA"/>
</dbReference>
<reference evidence="2 3" key="1">
    <citation type="submission" date="2020-01" db="EMBL/GenBank/DDBJ databases">
        <title>Genome analysis of Anaerocolumna sp. CBA3638.</title>
        <authorList>
            <person name="Kim J."/>
            <person name="Roh S.W."/>
        </authorList>
    </citation>
    <scope>NUCLEOTIDE SEQUENCE [LARGE SCALE GENOMIC DNA]</scope>
    <source>
        <strain evidence="2 3">CBA3638</strain>
    </source>
</reference>
<proteinExistence type="predicted"/>
<accession>A0A6P1TJJ3</accession>
<name>A0A6P1TJJ3_9FIRM</name>
<keyword evidence="1" id="KW-0472">Membrane</keyword>
<dbReference type="Proteomes" id="UP000464314">
    <property type="component" value="Chromosome"/>
</dbReference>
<dbReference type="Pfam" id="PF07441">
    <property type="entry name" value="BofA"/>
    <property type="match status" value="1"/>
</dbReference>
<dbReference type="AlphaFoldDB" id="A0A6P1TJJ3"/>
<evidence type="ECO:0000256" key="1">
    <source>
        <dbReference type="SAM" id="Phobius"/>
    </source>
</evidence>
<gene>
    <name evidence="2" type="ORF">Ana3638_05210</name>
</gene>
<feature type="transmembrane region" description="Helical" evidence="1">
    <location>
        <begin position="63"/>
        <end position="89"/>
    </location>
</feature>
<sequence>MESQIFVIIIIICVALILFGLIKHRFDLLVNFGLRIFSGLLGIYLLNSLLLSLHLSLTAGTNAFNALVIGLLGIPGFLLVYGITAFYYFT</sequence>
<keyword evidence="1" id="KW-1133">Transmembrane helix</keyword>
<feature type="transmembrane region" description="Helical" evidence="1">
    <location>
        <begin position="6"/>
        <end position="22"/>
    </location>
</feature>
<dbReference type="KEGG" id="anr:Ana3638_05210"/>
<protein>
    <submittedName>
        <fullName evidence="2">Transcriptional regulator</fullName>
    </submittedName>
</protein>
<keyword evidence="1" id="KW-0812">Transmembrane</keyword>
<keyword evidence="3" id="KW-1185">Reference proteome</keyword>
<feature type="transmembrane region" description="Helical" evidence="1">
    <location>
        <begin position="34"/>
        <end position="57"/>
    </location>
</feature>
<evidence type="ECO:0000313" key="3">
    <source>
        <dbReference type="Proteomes" id="UP000464314"/>
    </source>
</evidence>